<dbReference type="OrthoDB" id="9792935at2"/>
<dbReference type="InterPro" id="IPR036291">
    <property type="entry name" value="NAD(P)-bd_dom_sf"/>
</dbReference>
<dbReference type="Gene3D" id="3.40.50.720">
    <property type="entry name" value="NAD(P)-binding Rossmann-like Domain"/>
    <property type="match status" value="1"/>
</dbReference>
<organism evidence="3 4">
    <name type="scientific">Rhizobium loti</name>
    <name type="common">Mesorhizobium loti</name>
    <dbReference type="NCBI Taxonomy" id="381"/>
    <lineage>
        <taxon>Bacteria</taxon>
        <taxon>Pseudomonadati</taxon>
        <taxon>Pseudomonadota</taxon>
        <taxon>Alphaproteobacteria</taxon>
        <taxon>Hyphomicrobiales</taxon>
        <taxon>Phyllobacteriaceae</taxon>
        <taxon>Mesorhizobium</taxon>
    </lineage>
</organism>
<dbReference type="InterPro" id="IPR052515">
    <property type="entry name" value="Gfo/Idh/MocA_Oxidoreductase"/>
</dbReference>
<dbReference type="Proteomes" id="UP000053176">
    <property type="component" value="Unassembled WGS sequence"/>
</dbReference>
<name>A0A101KX24_RHILI</name>
<dbReference type="SUPFAM" id="SSF55347">
    <property type="entry name" value="Glyceraldehyde-3-phosphate dehydrogenase-like, C-terminal domain"/>
    <property type="match status" value="1"/>
</dbReference>
<dbReference type="InterPro" id="IPR000683">
    <property type="entry name" value="Gfo/Idh/MocA-like_OxRdtase_N"/>
</dbReference>
<dbReference type="AlphaFoldDB" id="A0A101KX24"/>
<feature type="domain" description="Gfo/Idh/MocA-like oxidoreductase N-terminal" evidence="1">
    <location>
        <begin position="23"/>
        <end position="118"/>
    </location>
</feature>
<dbReference type="PANTHER" id="PTHR43249:SF1">
    <property type="entry name" value="D-GLUCOSIDE 3-DEHYDROGENASE"/>
    <property type="match status" value="1"/>
</dbReference>
<gene>
    <name evidence="3" type="ORF">AU467_34530</name>
</gene>
<evidence type="ECO:0000259" key="2">
    <source>
        <dbReference type="Pfam" id="PF22725"/>
    </source>
</evidence>
<dbReference type="SUPFAM" id="SSF51735">
    <property type="entry name" value="NAD(P)-binding Rossmann-fold domains"/>
    <property type="match status" value="1"/>
</dbReference>
<accession>A0A101KX24</accession>
<proteinExistence type="predicted"/>
<evidence type="ECO:0000259" key="1">
    <source>
        <dbReference type="Pfam" id="PF01408"/>
    </source>
</evidence>
<protein>
    <recommendedName>
        <fullName evidence="5">Gfo/Idh/MocA family oxidoreductase</fullName>
    </recommendedName>
</protein>
<evidence type="ECO:0000313" key="3">
    <source>
        <dbReference type="EMBL" id="KUM28569.1"/>
    </source>
</evidence>
<dbReference type="GO" id="GO:0000166">
    <property type="term" value="F:nucleotide binding"/>
    <property type="evidence" value="ECO:0007669"/>
    <property type="project" value="InterPro"/>
</dbReference>
<feature type="domain" description="GFO/IDH/MocA-like oxidoreductase" evidence="2">
    <location>
        <begin position="158"/>
        <end position="238"/>
    </location>
</feature>
<dbReference type="PANTHER" id="PTHR43249">
    <property type="entry name" value="UDP-N-ACETYL-2-AMINO-2-DEOXY-D-GLUCURONATE OXIDASE"/>
    <property type="match status" value="1"/>
</dbReference>
<sequence length="335" mass="36589">MMKVALIDTAHWHVPLYLDVLEQAGVDVVGISDPTGTTGPSLARRFRTRNFSTCDELLGHVRPDFAFVFGRHVDMPATANILLDRDIPFVIEKPCGVKASDVWQLAEKASRKGIFVAVPFTLRVGDTLKIIRLNQASVQLDHASFRFIAGPPSRYQRAGVPWMLDRKLSGGGALINVGVHLIDFFRILSGSHITAVSAFATAHLNGLSIEDFIAVTLQCASGAVGTIECGYTFPNTSDLQREFSFSMRAGDRFVRSVDKGIQIIEHGSTEVTHHFAPVEFEAEFHYTNFIEEVLQAFAAGRPAVADLRDAASTLEIVETAYRSAAQGGQKFGLPA</sequence>
<comment type="caution">
    <text evidence="3">The sequence shown here is derived from an EMBL/GenBank/DDBJ whole genome shotgun (WGS) entry which is preliminary data.</text>
</comment>
<dbReference type="InterPro" id="IPR055170">
    <property type="entry name" value="GFO_IDH_MocA-like_dom"/>
</dbReference>
<dbReference type="Pfam" id="PF01408">
    <property type="entry name" value="GFO_IDH_MocA"/>
    <property type="match status" value="1"/>
</dbReference>
<evidence type="ECO:0000313" key="4">
    <source>
        <dbReference type="Proteomes" id="UP000053176"/>
    </source>
</evidence>
<dbReference type="Pfam" id="PF22725">
    <property type="entry name" value="GFO_IDH_MocA_C3"/>
    <property type="match status" value="1"/>
</dbReference>
<reference evidence="3 4" key="1">
    <citation type="submission" date="2015-12" db="EMBL/GenBank/DDBJ databases">
        <title>Draft genome sequence of Mesorhizobium sp. UFLA 01-765, a multitolerant efficient symbiont and plant-growth promoting strain isolated from Zn-mining soil using Leucaena leucocephala as a trap plant.</title>
        <authorList>
            <person name="Rangel W.M."/>
            <person name="Thijs S."/>
            <person name="Longatti S.M."/>
            <person name="Moreira F.M."/>
            <person name="Weyens N."/>
            <person name="Vangronsveld J."/>
            <person name="Van Hamme J.D."/>
            <person name="Bottos E.M."/>
            <person name="Rineau F."/>
        </authorList>
    </citation>
    <scope>NUCLEOTIDE SEQUENCE [LARGE SCALE GENOMIC DNA]</scope>
    <source>
        <strain evidence="3 4">UFLA 01-765</strain>
    </source>
</reference>
<dbReference type="Gene3D" id="3.30.360.10">
    <property type="entry name" value="Dihydrodipicolinate Reductase, domain 2"/>
    <property type="match status" value="1"/>
</dbReference>
<evidence type="ECO:0008006" key="5">
    <source>
        <dbReference type="Google" id="ProtNLM"/>
    </source>
</evidence>
<dbReference type="EMBL" id="LPWA01000007">
    <property type="protein sequence ID" value="KUM28569.1"/>
    <property type="molecule type" value="Genomic_DNA"/>
</dbReference>